<dbReference type="Gene3D" id="1.10.260.40">
    <property type="entry name" value="lambda repressor-like DNA-binding domains"/>
    <property type="match status" value="1"/>
</dbReference>
<dbReference type="SMART" id="SM00530">
    <property type="entry name" value="HTH_XRE"/>
    <property type="match status" value="1"/>
</dbReference>
<evidence type="ECO:0000313" key="3">
    <source>
        <dbReference type="EMBL" id="MBF7980700.1"/>
    </source>
</evidence>
<evidence type="ECO:0000259" key="2">
    <source>
        <dbReference type="PROSITE" id="PS50943"/>
    </source>
</evidence>
<name>A0ABS0E9E3_9GAMM</name>
<dbReference type="CDD" id="cd00093">
    <property type="entry name" value="HTH_XRE"/>
    <property type="match status" value="1"/>
</dbReference>
<feature type="region of interest" description="Disordered" evidence="1">
    <location>
        <begin position="90"/>
        <end position="132"/>
    </location>
</feature>
<evidence type="ECO:0000313" key="4">
    <source>
        <dbReference type="Proteomes" id="UP000636811"/>
    </source>
</evidence>
<feature type="domain" description="HTH cro/C1-type" evidence="2">
    <location>
        <begin position="23"/>
        <end position="76"/>
    </location>
</feature>
<dbReference type="Pfam" id="PF13560">
    <property type="entry name" value="HTH_31"/>
    <property type="match status" value="1"/>
</dbReference>
<dbReference type="RefSeq" id="WP_195814791.1">
    <property type="nucleotide sequence ID" value="NZ_JADOBI010000006.1"/>
</dbReference>
<accession>A0ABS0E9E3</accession>
<feature type="compositionally biased region" description="Basic and acidic residues" evidence="1">
    <location>
        <begin position="115"/>
        <end position="125"/>
    </location>
</feature>
<proteinExistence type="predicted"/>
<keyword evidence="4" id="KW-1185">Reference proteome</keyword>
<reference evidence="3 4" key="1">
    <citation type="submission" date="2020-11" db="EMBL/GenBank/DDBJ databases">
        <title>Taxonomic investigation of Rahnella strains.</title>
        <authorList>
            <person name="Lee S.D."/>
        </authorList>
    </citation>
    <scope>NUCLEOTIDE SEQUENCE [LARGE SCALE GENOMIC DNA]</scope>
    <source>
        <strain evidence="3 4">SAP-17</strain>
    </source>
</reference>
<dbReference type="Proteomes" id="UP000636811">
    <property type="component" value="Unassembled WGS sequence"/>
</dbReference>
<dbReference type="SUPFAM" id="SSF47413">
    <property type="entry name" value="lambda repressor-like DNA-binding domains"/>
    <property type="match status" value="1"/>
</dbReference>
<comment type="caution">
    <text evidence="3">The sequence shown here is derived from an EMBL/GenBank/DDBJ whole genome shotgun (WGS) entry which is preliminary data.</text>
</comment>
<organism evidence="3 4">
    <name type="scientific">Rahnella laticis</name>
    <dbReference type="NCBI Taxonomy" id="2787622"/>
    <lineage>
        <taxon>Bacteria</taxon>
        <taxon>Pseudomonadati</taxon>
        <taxon>Pseudomonadota</taxon>
        <taxon>Gammaproteobacteria</taxon>
        <taxon>Enterobacterales</taxon>
        <taxon>Yersiniaceae</taxon>
        <taxon>Rahnella</taxon>
    </lineage>
</organism>
<dbReference type="PROSITE" id="PS50943">
    <property type="entry name" value="HTH_CROC1"/>
    <property type="match status" value="1"/>
</dbReference>
<sequence>MPRKTSPLLPATESLLMAFGDRLRLARFRRKLTAAQVAERAGMVPMTLRNLERGSVGVTIGAYLAVMQVLGVEEDLNLLLKDDPFGRQLQDAKLLPGKPASRKSRAKKTLPNEVSDPRPFHHDEPDAQSGWADEDFLSAESLALLLSSDEKTDKDKKKRTKK</sequence>
<evidence type="ECO:0000256" key="1">
    <source>
        <dbReference type="SAM" id="MobiDB-lite"/>
    </source>
</evidence>
<protein>
    <submittedName>
        <fullName evidence="3">Helix-turn-helix domain-containing protein</fullName>
    </submittedName>
</protein>
<dbReference type="InterPro" id="IPR010982">
    <property type="entry name" value="Lambda_DNA-bd_dom_sf"/>
</dbReference>
<dbReference type="InterPro" id="IPR001387">
    <property type="entry name" value="Cro/C1-type_HTH"/>
</dbReference>
<dbReference type="EMBL" id="JADOBI010000006">
    <property type="protein sequence ID" value="MBF7980700.1"/>
    <property type="molecule type" value="Genomic_DNA"/>
</dbReference>
<gene>
    <name evidence="3" type="ORF">IV433_14890</name>
</gene>